<evidence type="ECO:0000313" key="2">
    <source>
        <dbReference type="Proteomes" id="UP000007879"/>
    </source>
</evidence>
<dbReference type="OrthoDB" id="10059235at2759"/>
<dbReference type="EnsemblMetazoa" id="XM_011406614.1">
    <property type="protein sequence ID" value="XP_011404916.1"/>
    <property type="gene ID" value="LOC105313302"/>
</dbReference>
<sequence>MENIVSATGRQKHQPLEFSYPTRQFGKTKIVTHSFQTAWYEKWKWLHYLEESDSVICFTCAQAVEEKKLRNPRMETTFVVSGFTNWKDATASFRKHEASDCHQAATEIMLSLPQKVQDVGEMLSSESKKEKAVNHHYLLKVLSSIRFLARQGHYQ</sequence>
<dbReference type="AlphaFoldDB" id="A0A1X7UJR3"/>
<dbReference type="EnsemblMetazoa" id="Aqu2.1.27696_001">
    <property type="protein sequence ID" value="Aqu2.1.27696_001"/>
    <property type="gene ID" value="Aqu2.1.27696"/>
</dbReference>
<evidence type="ECO:0000313" key="1">
    <source>
        <dbReference type="EnsemblMetazoa" id="Aqu2.1.27696_001"/>
    </source>
</evidence>
<reference evidence="1" key="2">
    <citation type="submission" date="2017-05" db="UniProtKB">
        <authorList>
            <consortium name="EnsemblMetazoa"/>
        </authorList>
    </citation>
    <scope>IDENTIFICATION</scope>
</reference>
<dbReference type="OMA" id="CHQAATE"/>
<dbReference type="Proteomes" id="UP000007879">
    <property type="component" value="Unassembled WGS sequence"/>
</dbReference>
<accession>A0A1X7UJR3</accession>
<dbReference type="KEGG" id="aqu:105313302"/>
<keyword evidence="2" id="KW-1185">Reference proteome</keyword>
<reference evidence="2" key="1">
    <citation type="journal article" date="2010" name="Nature">
        <title>The Amphimedon queenslandica genome and the evolution of animal complexity.</title>
        <authorList>
            <person name="Srivastava M."/>
            <person name="Simakov O."/>
            <person name="Chapman J."/>
            <person name="Fahey B."/>
            <person name="Gauthier M.E."/>
            <person name="Mitros T."/>
            <person name="Richards G.S."/>
            <person name="Conaco C."/>
            <person name="Dacre M."/>
            <person name="Hellsten U."/>
            <person name="Larroux C."/>
            <person name="Putnam N.H."/>
            <person name="Stanke M."/>
            <person name="Adamska M."/>
            <person name="Darling A."/>
            <person name="Degnan S.M."/>
            <person name="Oakley T.H."/>
            <person name="Plachetzki D.C."/>
            <person name="Zhai Y."/>
            <person name="Adamski M."/>
            <person name="Calcino A."/>
            <person name="Cummins S.F."/>
            <person name="Goodstein D.M."/>
            <person name="Harris C."/>
            <person name="Jackson D.J."/>
            <person name="Leys S.P."/>
            <person name="Shu S."/>
            <person name="Woodcroft B.J."/>
            <person name="Vervoort M."/>
            <person name="Kosik K.S."/>
            <person name="Manning G."/>
            <person name="Degnan B.M."/>
            <person name="Rokhsar D.S."/>
        </authorList>
    </citation>
    <scope>NUCLEOTIDE SEQUENCE [LARGE SCALE GENOMIC DNA]</scope>
</reference>
<organism evidence="1">
    <name type="scientific">Amphimedon queenslandica</name>
    <name type="common">Sponge</name>
    <dbReference type="NCBI Taxonomy" id="400682"/>
    <lineage>
        <taxon>Eukaryota</taxon>
        <taxon>Metazoa</taxon>
        <taxon>Porifera</taxon>
        <taxon>Demospongiae</taxon>
        <taxon>Heteroscleromorpha</taxon>
        <taxon>Haplosclerida</taxon>
        <taxon>Niphatidae</taxon>
        <taxon>Amphimedon</taxon>
    </lineage>
</organism>
<protein>
    <submittedName>
        <fullName evidence="1">Uncharacterized protein</fullName>
    </submittedName>
</protein>
<dbReference type="InParanoid" id="A0A1X7UJR3"/>
<proteinExistence type="predicted"/>
<gene>
    <name evidence="1" type="primary">105313302</name>
</gene>
<name>A0A1X7UJR3_AMPQE</name>